<evidence type="ECO:0000313" key="2">
    <source>
        <dbReference type="Proteomes" id="UP001589896"/>
    </source>
</evidence>
<accession>A0ABV6RMZ8</accession>
<dbReference type="RefSeq" id="WP_386665668.1">
    <property type="nucleotide sequence ID" value="NZ_JBHLTG010000001.1"/>
</dbReference>
<sequence>MLEHERIQGWISGLYPVLAPEPVKETLYERMGRVLGLDIVDETDVAFLMQIGVPAAAYKRAVDEIRIPPGHVLSAARARLLIGAGMRLDSDDSDRLLRIVRLYAQACLMLGDEATAMTWLRTPVRWRTGVLRLCPLELSLRDSGARLAEQMLVRTVHGVH</sequence>
<dbReference type="Proteomes" id="UP001589896">
    <property type="component" value="Unassembled WGS sequence"/>
</dbReference>
<comment type="caution">
    <text evidence="1">The sequence shown here is derived from an EMBL/GenBank/DDBJ whole genome shotgun (WGS) entry which is preliminary data.</text>
</comment>
<name>A0ABV6RMZ8_9GAMM</name>
<evidence type="ECO:0008006" key="3">
    <source>
        <dbReference type="Google" id="ProtNLM"/>
    </source>
</evidence>
<protein>
    <recommendedName>
        <fullName evidence="3">Antitoxin Xre/MbcA/ParS-like toxin-binding domain-containing protein</fullName>
    </recommendedName>
</protein>
<evidence type="ECO:0000313" key="1">
    <source>
        <dbReference type="EMBL" id="MFC0677333.1"/>
    </source>
</evidence>
<organism evidence="1 2">
    <name type="scientific">Lysobacter korlensis</name>
    <dbReference type="NCBI Taxonomy" id="553636"/>
    <lineage>
        <taxon>Bacteria</taxon>
        <taxon>Pseudomonadati</taxon>
        <taxon>Pseudomonadota</taxon>
        <taxon>Gammaproteobacteria</taxon>
        <taxon>Lysobacterales</taxon>
        <taxon>Lysobacteraceae</taxon>
        <taxon>Lysobacter</taxon>
    </lineage>
</organism>
<keyword evidence="2" id="KW-1185">Reference proteome</keyword>
<gene>
    <name evidence="1" type="ORF">ACFFGH_05635</name>
</gene>
<dbReference type="EMBL" id="JBHLTG010000001">
    <property type="protein sequence ID" value="MFC0677333.1"/>
    <property type="molecule type" value="Genomic_DNA"/>
</dbReference>
<proteinExistence type="predicted"/>
<reference evidence="1 2" key="1">
    <citation type="submission" date="2024-09" db="EMBL/GenBank/DDBJ databases">
        <authorList>
            <person name="Sun Q."/>
            <person name="Mori K."/>
        </authorList>
    </citation>
    <scope>NUCLEOTIDE SEQUENCE [LARGE SCALE GENOMIC DNA]</scope>
    <source>
        <strain evidence="1 2">KCTC 23076</strain>
    </source>
</reference>